<name>A0A7Z1B1P9_9BACI</name>
<evidence type="ECO:0000313" key="1">
    <source>
        <dbReference type="EMBL" id="OLF87571.1"/>
    </source>
</evidence>
<dbReference type="AlphaFoldDB" id="A0A7Z1B1P9"/>
<accession>A0A7Z1B1P9</accession>
<gene>
    <name evidence="1" type="ORF">B4121_4023</name>
</gene>
<proteinExistence type="predicted"/>
<reference evidence="1 2" key="1">
    <citation type="journal article" date="2016" name="Front. Microbiol.">
        <title>High-Level Heat Resistance of Spores of Bacillus amyloliquefaciens and Bacillus licheniformis Results from the Presence of a spoVA Operon in a Tn1546 Transposon.</title>
        <authorList>
            <person name="Berendsen E.M."/>
            <person name="Koning R.A."/>
            <person name="Boekhorst J."/>
            <person name="de Jong A."/>
            <person name="Kuipers O.P."/>
            <person name="Wells-Bennik M.H."/>
        </authorList>
    </citation>
    <scope>NUCLEOTIDE SEQUENCE [LARGE SCALE GENOMIC DNA]</scope>
    <source>
        <strain evidence="1 2">B4121</strain>
    </source>
</reference>
<comment type="caution">
    <text evidence="1">The sequence shown here is derived from an EMBL/GenBank/DDBJ whole genome shotgun (WGS) entry which is preliminary data.</text>
</comment>
<dbReference type="EMBL" id="LKPO01000026">
    <property type="protein sequence ID" value="OLF87571.1"/>
    <property type="molecule type" value="Genomic_DNA"/>
</dbReference>
<protein>
    <submittedName>
        <fullName evidence="1">Uncharacterized protein</fullName>
    </submittedName>
</protein>
<evidence type="ECO:0000313" key="2">
    <source>
        <dbReference type="Proteomes" id="UP000185604"/>
    </source>
</evidence>
<organism evidence="1 2">
    <name type="scientific">Bacillus paralicheniformis</name>
    <dbReference type="NCBI Taxonomy" id="1648923"/>
    <lineage>
        <taxon>Bacteria</taxon>
        <taxon>Bacillati</taxon>
        <taxon>Bacillota</taxon>
        <taxon>Bacilli</taxon>
        <taxon>Bacillales</taxon>
        <taxon>Bacillaceae</taxon>
        <taxon>Bacillus</taxon>
    </lineage>
</organism>
<sequence length="94" mass="11382">MVTPSLFYYTFLKSTKDTLFIRLRISSERKVRLFQDCRSIFLSAYHASSFIRHEQHSFLHQRTFSFSFHNKKSLPAVCFYRNVVDKLTQTERFF</sequence>
<dbReference type="Proteomes" id="UP000185604">
    <property type="component" value="Unassembled WGS sequence"/>
</dbReference>